<keyword evidence="8" id="KW-0443">Lipid metabolism</keyword>
<keyword evidence="7" id="KW-0276">Fatty acid metabolism</keyword>
<comment type="function">
    <text evidence="11 14">Involved in the type II fatty acid elongation cycle. Catalyzes the elongation of a wide range of acyl-ACP by the addition of two carbons from malonyl-ACP to an acyl acceptor. Can efficiently catalyze the conversion of palmitoleoyl-ACP (cis-hexadec-9-enoyl-ACP) to cis-vaccenoyl-ACP (cis-octadec-11-enoyl-ACP), an essential step in the thermal regulation of fatty acid composition.</text>
</comment>
<dbReference type="InterPro" id="IPR017568">
    <property type="entry name" value="3-oxoacyl-ACP_synth-2"/>
</dbReference>
<sequence>MTATPRRVVVTGLGATTPLGGDVASTWEAALVGRSAARPITADWIGEYDLPIRFAAQAAVPAVDVLTRQEVKRLDPSAQFSVIAAREAWRDAGSPEVESTRLGSAIGTGIGGIWTLLTAYDTLREKGARRVLPLTVPMLMANSSTAAVSLEFGAGVGAHSPVSACASGAEAIAYALDMIRSGRADVVIAGGTEAAIHPLPIASFAAMRAMSQRNEDPEHASRPFDSSRDGFVLGEGAGILVLEAEEHARARGARIHAEFVSAGLSADAHHITAPEPTGAGAARALRDALRSGDLQPSDVIHVNAHATSTPIGDVAEVQGLRAGLGSALDQVAVSATKSMTGHLLGAAGAIESVLTVLALRERIAPPTINIDDLDPAVDIDVVRKDPRPLPATGDLVALNNAFGFGGHNVSLAFRTAG</sequence>
<evidence type="ECO:0000256" key="8">
    <source>
        <dbReference type="ARBA" id="ARBA00023098"/>
    </source>
</evidence>
<evidence type="ECO:0000256" key="3">
    <source>
        <dbReference type="ARBA" id="ARBA00012356"/>
    </source>
</evidence>
<dbReference type="FunFam" id="3.40.47.10:FF:000018">
    <property type="entry name" value="3-oxoacyl-[acyl-carrier-protein] synthase 2"/>
    <property type="match status" value="1"/>
</dbReference>
<comment type="pathway">
    <text evidence="1 14">Lipid metabolism; fatty acid biosynthesis.</text>
</comment>
<protein>
    <recommendedName>
        <fullName evidence="4 14">3-oxoacyl-[acyl-carrier-protein] synthase 2</fullName>
        <ecNumber evidence="3 14">2.3.1.179</ecNumber>
    </recommendedName>
</protein>
<evidence type="ECO:0000256" key="13">
    <source>
        <dbReference type="ARBA" id="ARBA00047659"/>
    </source>
</evidence>
<dbReference type="UniPathway" id="UPA00094"/>
<evidence type="ECO:0000256" key="6">
    <source>
        <dbReference type="ARBA" id="ARBA00022679"/>
    </source>
</evidence>
<dbReference type="CDD" id="cd00834">
    <property type="entry name" value="KAS_I_II"/>
    <property type="match status" value="1"/>
</dbReference>
<name>A0A2S6IMN2_9ACTN</name>
<evidence type="ECO:0000256" key="16">
    <source>
        <dbReference type="RuleBase" id="RU003694"/>
    </source>
</evidence>
<dbReference type="PIRSF" id="PIRSF000447">
    <property type="entry name" value="KAS_II"/>
    <property type="match status" value="1"/>
</dbReference>
<keyword evidence="19" id="KW-1185">Reference proteome</keyword>
<dbReference type="EMBL" id="PTJD01000006">
    <property type="protein sequence ID" value="PPK95400.1"/>
    <property type="molecule type" value="Genomic_DNA"/>
</dbReference>
<keyword evidence="5 14" id="KW-0444">Lipid biosynthesis</keyword>
<dbReference type="FunFam" id="3.40.47.10:FF:000029">
    <property type="entry name" value="3-oxoacyl-[acyl-carrier-protein] synthase 1"/>
    <property type="match status" value="1"/>
</dbReference>
<dbReference type="Proteomes" id="UP000239485">
    <property type="component" value="Unassembled WGS sequence"/>
</dbReference>
<evidence type="ECO:0000259" key="17">
    <source>
        <dbReference type="PROSITE" id="PS52004"/>
    </source>
</evidence>
<dbReference type="Gene3D" id="3.40.47.10">
    <property type="match status" value="2"/>
</dbReference>
<evidence type="ECO:0000256" key="15">
    <source>
        <dbReference type="PIRSR" id="PIRSR000447-1"/>
    </source>
</evidence>
<dbReference type="InterPro" id="IPR014031">
    <property type="entry name" value="Ketoacyl_synth_C"/>
</dbReference>
<dbReference type="Pfam" id="PF02801">
    <property type="entry name" value="Ketoacyl-synt_C"/>
    <property type="match status" value="1"/>
</dbReference>
<accession>A0A2S6IMN2</accession>
<evidence type="ECO:0000256" key="9">
    <source>
        <dbReference type="ARBA" id="ARBA00023160"/>
    </source>
</evidence>
<evidence type="ECO:0000256" key="1">
    <source>
        <dbReference type="ARBA" id="ARBA00005194"/>
    </source>
</evidence>
<dbReference type="Pfam" id="PF00109">
    <property type="entry name" value="ketoacyl-synt"/>
    <property type="match status" value="1"/>
</dbReference>
<comment type="caution">
    <text evidence="18">The sequence shown here is derived from an EMBL/GenBank/DDBJ whole genome shotgun (WGS) entry which is preliminary data.</text>
</comment>
<dbReference type="InterPro" id="IPR014030">
    <property type="entry name" value="Ketoacyl_synth_N"/>
</dbReference>
<dbReference type="PANTHER" id="PTHR11712:SF336">
    <property type="entry name" value="3-OXOACYL-[ACYL-CARRIER-PROTEIN] SYNTHASE, MITOCHONDRIAL"/>
    <property type="match status" value="1"/>
</dbReference>
<dbReference type="PANTHER" id="PTHR11712">
    <property type="entry name" value="POLYKETIDE SYNTHASE-RELATED"/>
    <property type="match status" value="1"/>
</dbReference>
<feature type="domain" description="Ketosynthase family 3 (KS3)" evidence="17">
    <location>
        <begin position="5"/>
        <end position="415"/>
    </location>
</feature>
<evidence type="ECO:0000256" key="10">
    <source>
        <dbReference type="ARBA" id="ARBA00023315"/>
    </source>
</evidence>
<dbReference type="GO" id="GO:0005829">
    <property type="term" value="C:cytosol"/>
    <property type="evidence" value="ECO:0007669"/>
    <property type="project" value="TreeGrafter"/>
</dbReference>
<keyword evidence="10 14" id="KW-0012">Acyltransferase</keyword>
<dbReference type="NCBIfam" id="TIGR03150">
    <property type="entry name" value="fabF"/>
    <property type="match status" value="1"/>
</dbReference>
<dbReference type="GO" id="GO:0030497">
    <property type="term" value="P:fatty acid elongation"/>
    <property type="evidence" value="ECO:0007669"/>
    <property type="project" value="UniProtKB-ARBA"/>
</dbReference>
<dbReference type="SUPFAM" id="SSF53901">
    <property type="entry name" value="Thiolase-like"/>
    <property type="match status" value="2"/>
</dbReference>
<keyword evidence="9 14" id="KW-0275">Fatty acid biosynthesis</keyword>
<dbReference type="InterPro" id="IPR000794">
    <property type="entry name" value="Beta-ketoacyl_synthase"/>
</dbReference>
<dbReference type="SMART" id="SM00825">
    <property type="entry name" value="PKS_KS"/>
    <property type="match status" value="1"/>
</dbReference>
<evidence type="ECO:0000256" key="7">
    <source>
        <dbReference type="ARBA" id="ARBA00022832"/>
    </source>
</evidence>
<dbReference type="NCBIfam" id="NF005589">
    <property type="entry name" value="PRK07314.1"/>
    <property type="match status" value="1"/>
</dbReference>
<evidence type="ECO:0000313" key="19">
    <source>
        <dbReference type="Proteomes" id="UP000239485"/>
    </source>
</evidence>
<comment type="similarity">
    <text evidence="2 14 16">Belongs to the thiolase-like superfamily. Beta-ketoacyl-ACP synthases family.</text>
</comment>
<evidence type="ECO:0000256" key="14">
    <source>
        <dbReference type="PIRNR" id="PIRNR000447"/>
    </source>
</evidence>
<dbReference type="EC" id="2.3.1.179" evidence="3 14"/>
<evidence type="ECO:0000256" key="2">
    <source>
        <dbReference type="ARBA" id="ARBA00008467"/>
    </source>
</evidence>
<comment type="catalytic activity">
    <reaction evidence="13 14">
        <text>a fatty acyl-[ACP] + malonyl-[ACP] + H(+) = a 3-oxoacyl-[ACP] + holo-[ACP] + CO2</text>
        <dbReference type="Rhea" id="RHEA:22836"/>
        <dbReference type="Rhea" id="RHEA-COMP:9623"/>
        <dbReference type="Rhea" id="RHEA-COMP:9685"/>
        <dbReference type="Rhea" id="RHEA-COMP:9916"/>
        <dbReference type="Rhea" id="RHEA-COMP:14125"/>
        <dbReference type="ChEBI" id="CHEBI:15378"/>
        <dbReference type="ChEBI" id="CHEBI:16526"/>
        <dbReference type="ChEBI" id="CHEBI:64479"/>
        <dbReference type="ChEBI" id="CHEBI:78449"/>
        <dbReference type="ChEBI" id="CHEBI:78776"/>
        <dbReference type="ChEBI" id="CHEBI:138651"/>
    </reaction>
</comment>
<gene>
    <name evidence="18" type="ORF">CLV92_106223</name>
</gene>
<dbReference type="GO" id="GO:0004315">
    <property type="term" value="F:3-oxoacyl-[acyl-carrier-protein] synthase activity"/>
    <property type="evidence" value="ECO:0007669"/>
    <property type="project" value="UniProtKB-UniRule"/>
</dbReference>
<evidence type="ECO:0000256" key="5">
    <source>
        <dbReference type="ARBA" id="ARBA00022516"/>
    </source>
</evidence>
<proteinExistence type="inferred from homology"/>
<dbReference type="InterPro" id="IPR020841">
    <property type="entry name" value="PKS_Beta-ketoAc_synthase_dom"/>
</dbReference>
<dbReference type="RefSeq" id="WP_104432759.1">
    <property type="nucleotide sequence ID" value="NZ_PTJD01000006.1"/>
</dbReference>
<comment type="catalytic activity">
    <reaction evidence="12 14">
        <text>(9Z)-hexadecenoyl-[ACP] + malonyl-[ACP] + H(+) = 3-oxo-(11Z)-octadecenoyl-[ACP] + holo-[ACP] + CO2</text>
        <dbReference type="Rhea" id="RHEA:55040"/>
        <dbReference type="Rhea" id="RHEA-COMP:9623"/>
        <dbReference type="Rhea" id="RHEA-COMP:9685"/>
        <dbReference type="Rhea" id="RHEA-COMP:10800"/>
        <dbReference type="Rhea" id="RHEA-COMP:14074"/>
        <dbReference type="ChEBI" id="CHEBI:15378"/>
        <dbReference type="ChEBI" id="CHEBI:16526"/>
        <dbReference type="ChEBI" id="CHEBI:64479"/>
        <dbReference type="ChEBI" id="CHEBI:78449"/>
        <dbReference type="ChEBI" id="CHEBI:83989"/>
        <dbReference type="ChEBI" id="CHEBI:138538"/>
        <dbReference type="EC" id="2.3.1.179"/>
    </reaction>
</comment>
<keyword evidence="6 14" id="KW-0808">Transferase</keyword>
<feature type="active site" description="For beta-ketoacyl synthase activity" evidence="15">
    <location>
        <position position="165"/>
    </location>
</feature>
<organism evidence="18 19">
    <name type="scientific">Kineococcus xinjiangensis</name>
    <dbReference type="NCBI Taxonomy" id="512762"/>
    <lineage>
        <taxon>Bacteria</taxon>
        <taxon>Bacillati</taxon>
        <taxon>Actinomycetota</taxon>
        <taxon>Actinomycetes</taxon>
        <taxon>Kineosporiales</taxon>
        <taxon>Kineosporiaceae</taxon>
        <taxon>Kineococcus</taxon>
    </lineage>
</organism>
<dbReference type="PROSITE" id="PS52004">
    <property type="entry name" value="KS3_2"/>
    <property type="match status" value="1"/>
</dbReference>
<dbReference type="InterPro" id="IPR016039">
    <property type="entry name" value="Thiolase-like"/>
</dbReference>
<evidence type="ECO:0000313" key="18">
    <source>
        <dbReference type="EMBL" id="PPK95400.1"/>
    </source>
</evidence>
<reference evidence="18 19" key="1">
    <citation type="submission" date="2018-02" db="EMBL/GenBank/DDBJ databases">
        <title>Genomic Encyclopedia of Archaeal and Bacterial Type Strains, Phase II (KMG-II): from individual species to whole genera.</title>
        <authorList>
            <person name="Goeker M."/>
        </authorList>
    </citation>
    <scope>NUCLEOTIDE SEQUENCE [LARGE SCALE GENOMIC DNA]</scope>
    <source>
        <strain evidence="18 19">DSM 22857</strain>
    </source>
</reference>
<dbReference type="AlphaFoldDB" id="A0A2S6IMN2"/>
<evidence type="ECO:0000256" key="4">
    <source>
        <dbReference type="ARBA" id="ARBA00014657"/>
    </source>
</evidence>
<evidence type="ECO:0000256" key="11">
    <source>
        <dbReference type="ARBA" id="ARBA00024006"/>
    </source>
</evidence>
<dbReference type="OrthoDB" id="9808669at2"/>
<evidence type="ECO:0000256" key="12">
    <source>
        <dbReference type="ARBA" id="ARBA00047318"/>
    </source>
</evidence>